<dbReference type="Proteomes" id="UP000265000">
    <property type="component" value="Unplaced"/>
</dbReference>
<dbReference type="AlphaFoldDB" id="A0A3Q2P4I1"/>
<evidence type="ECO:0000313" key="2">
    <source>
        <dbReference type="Proteomes" id="UP000265000"/>
    </source>
</evidence>
<sequence length="106" mass="12369">MLKKKNDPESCTVQPAANTTTFATDLLNLINNSYSTYKQINKRKCLIHLQTPPQAFATPIPNIYTKKRSLNKVNLRRLYLTLTFSLKQHQVKKGLFFFYFPFSPIR</sequence>
<reference evidence="1" key="2">
    <citation type="submission" date="2025-09" db="UniProtKB">
        <authorList>
            <consortium name="Ensembl"/>
        </authorList>
    </citation>
    <scope>IDENTIFICATION</scope>
</reference>
<proteinExistence type="predicted"/>
<name>A0A3Q2P4I1_FUNHE</name>
<dbReference type="Ensembl" id="ENSFHET00000004611.1">
    <property type="protein sequence ID" value="ENSFHEP00000006977.1"/>
    <property type="gene ID" value="ENSFHEG00000008042.1"/>
</dbReference>
<reference evidence="1" key="1">
    <citation type="submission" date="2025-08" db="UniProtKB">
        <authorList>
            <consortium name="Ensembl"/>
        </authorList>
    </citation>
    <scope>IDENTIFICATION</scope>
</reference>
<protein>
    <submittedName>
        <fullName evidence="1">Uncharacterized protein</fullName>
    </submittedName>
</protein>
<accession>A0A3Q2P4I1</accession>
<keyword evidence="2" id="KW-1185">Reference proteome</keyword>
<organism evidence="1 2">
    <name type="scientific">Fundulus heteroclitus</name>
    <name type="common">Killifish</name>
    <name type="synonym">Mummichog</name>
    <dbReference type="NCBI Taxonomy" id="8078"/>
    <lineage>
        <taxon>Eukaryota</taxon>
        <taxon>Metazoa</taxon>
        <taxon>Chordata</taxon>
        <taxon>Craniata</taxon>
        <taxon>Vertebrata</taxon>
        <taxon>Euteleostomi</taxon>
        <taxon>Actinopterygii</taxon>
        <taxon>Neopterygii</taxon>
        <taxon>Teleostei</taxon>
        <taxon>Neoteleostei</taxon>
        <taxon>Acanthomorphata</taxon>
        <taxon>Ovalentaria</taxon>
        <taxon>Atherinomorphae</taxon>
        <taxon>Cyprinodontiformes</taxon>
        <taxon>Fundulidae</taxon>
        <taxon>Fundulus</taxon>
    </lineage>
</organism>
<evidence type="ECO:0000313" key="1">
    <source>
        <dbReference type="Ensembl" id="ENSFHEP00000006977.1"/>
    </source>
</evidence>